<evidence type="ECO:0000313" key="2">
    <source>
        <dbReference type="EMBL" id="MFC7280146.1"/>
    </source>
</evidence>
<evidence type="ECO:0000313" key="3">
    <source>
        <dbReference type="Proteomes" id="UP001596548"/>
    </source>
</evidence>
<dbReference type="EMBL" id="JBHTBJ010000079">
    <property type="protein sequence ID" value="MFC7280146.1"/>
    <property type="molecule type" value="Genomic_DNA"/>
</dbReference>
<keyword evidence="3" id="KW-1185">Reference proteome</keyword>
<protein>
    <submittedName>
        <fullName evidence="2">Uncharacterized protein</fullName>
    </submittedName>
</protein>
<evidence type="ECO:0000256" key="1">
    <source>
        <dbReference type="SAM" id="MobiDB-lite"/>
    </source>
</evidence>
<feature type="compositionally biased region" description="Basic and acidic residues" evidence="1">
    <location>
        <begin position="129"/>
        <end position="138"/>
    </location>
</feature>
<name>A0ABW2I5L1_9ACTN</name>
<accession>A0ABW2I5L1</accession>
<organism evidence="2 3">
    <name type="scientific">Paractinoplanes rhizophilus</name>
    <dbReference type="NCBI Taxonomy" id="1416877"/>
    <lineage>
        <taxon>Bacteria</taxon>
        <taxon>Bacillati</taxon>
        <taxon>Actinomycetota</taxon>
        <taxon>Actinomycetes</taxon>
        <taxon>Micromonosporales</taxon>
        <taxon>Micromonosporaceae</taxon>
        <taxon>Paractinoplanes</taxon>
    </lineage>
</organism>
<dbReference type="Proteomes" id="UP001596548">
    <property type="component" value="Unassembled WGS sequence"/>
</dbReference>
<feature type="region of interest" description="Disordered" evidence="1">
    <location>
        <begin position="85"/>
        <end position="138"/>
    </location>
</feature>
<dbReference type="RefSeq" id="WP_378978154.1">
    <property type="nucleotide sequence ID" value="NZ_JBHTBJ010000079.1"/>
</dbReference>
<proteinExistence type="predicted"/>
<comment type="caution">
    <text evidence="2">The sequence shown here is derived from an EMBL/GenBank/DDBJ whole genome shotgun (WGS) entry which is preliminary data.</text>
</comment>
<sequence length="138" mass="15490">MWLQPPPPVTDRWILHIAAAPHQVDDVLADLCIHKRARPIGDPDYPAYLAGRETPYEPPAWMAFADAELQRRGYHTLWCDPDCPHHPWPPRTEPPAATQPAARRHRSGTSLRRLTRGVPHHRATSTAPERADAAKLAG</sequence>
<gene>
    <name evidence="2" type="ORF">ACFQS1_39830</name>
</gene>
<reference evidence="3" key="1">
    <citation type="journal article" date="2019" name="Int. J. Syst. Evol. Microbiol.">
        <title>The Global Catalogue of Microorganisms (GCM) 10K type strain sequencing project: providing services to taxonomists for standard genome sequencing and annotation.</title>
        <authorList>
            <consortium name="The Broad Institute Genomics Platform"/>
            <consortium name="The Broad Institute Genome Sequencing Center for Infectious Disease"/>
            <person name="Wu L."/>
            <person name="Ma J."/>
        </authorList>
    </citation>
    <scope>NUCLEOTIDE SEQUENCE [LARGE SCALE GENOMIC DNA]</scope>
    <source>
        <strain evidence="3">XZYJT-10</strain>
    </source>
</reference>
<feature type="compositionally biased region" description="Basic residues" evidence="1">
    <location>
        <begin position="102"/>
        <end position="123"/>
    </location>
</feature>